<evidence type="ECO:0000256" key="1">
    <source>
        <dbReference type="ARBA" id="ARBA00004173"/>
    </source>
</evidence>
<dbReference type="RefSeq" id="XP_031784521.1">
    <property type="nucleotide sequence ID" value="XM_031928661.2"/>
</dbReference>
<evidence type="ECO:0000256" key="7">
    <source>
        <dbReference type="ARBA" id="ARBA00035288"/>
    </source>
</evidence>
<dbReference type="Pfam" id="PF01245">
    <property type="entry name" value="Ribosomal_L19"/>
    <property type="match status" value="1"/>
</dbReference>
<dbReference type="GeneID" id="100121705"/>
<evidence type="ECO:0000313" key="10">
    <source>
        <dbReference type="EnsemblMetazoa" id="XP_031784521"/>
    </source>
</evidence>
<dbReference type="InterPro" id="IPR001857">
    <property type="entry name" value="Ribosomal_bL19"/>
</dbReference>
<comment type="similarity">
    <text evidence="2">Belongs to the bacterial ribosomal protein bL19 family.</text>
</comment>
<dbReference type="EnsemblMetazoa" id="XM_031928661">
    <property type="protein sequence ID" value="XP_031784521"/>
    <property type="gene ID" value="LOC100121705"/>
</dbReference>
<comment type="subcellular location">
    <subcellularLocation>
        <location evidence="1">Mitochondrion</location>
    </subcellularLocation>
</comment>
<name>A0A7M7QF61_NASVI</name>
<dbReference type="PANTHER" id="PTHR15680:SF9">
    <property type="entry name" value="LARGE RIBOSOMAL SUBUNIT PROTEIN BL19M"/>
    <property type="match status" value="1"/>
</dbReference>
<accession>A0A7M7QF61</accession>
<evidence type="ECO:0000313" key="11">
    <source>
        <dbReference type="Proteomes" id="UP000002358"/>
    </source>
</evidence>
<dbReference type="KEGG" id="nvi:100121705"/>
<proteinExistence type="inferred from homology"/>
<dbReference type="InterPro" id="IPR008991">
    <property type="entry name" value="Translation_prot_SH3-like_sf"/>
</dbReference>
<feature type="compositionally biased region" description="Basic residues" evidence="9">
    <location>
        <begin position="21"/>
        <end position="32"/>
    </location>
</feature>
<dbReference type="CTD" id="9801"/>
<evidence type="ECO:0000256" key="3">
    <source>
        <dbReference type="ARBA" id="ARBA00022946"/>
    </source>
</evidence>
<dbReference type="FunCoup" id="A0A7M7QF61">
    <property type="interactions" value="820"/>
</dbReference>
<evidence type="ECO:0000256" key="5">
    <source>
        <dbReference type="ARBA" id="ARBA00023128"/>
    </source>
</evidence>
<dbReference type="Proteomes" id="UP000002358">
    <property type="component" value="Chromosome 1"/>
</dbReference>
<keyword evidence="3" id="KW-0809">Transit peptide</keyword>
<reference evidence="10" key="1">
    <citation type="submission" date="2021-01" db="UniProtKB">
        <authorList>
            <consortium name="EnsemblMetazoa"/>
        </authorList>
    </citation>
    <scope>IDENTIFICATION</scope>
</reference>
<dbReference type="InterPro" id="IPR038657">
    <property type="entry name" value="Ribosomal_bL19_sf"/>
</dbReference>
<feature type="compositionally biased region" description="Basic and acidic residues" evidence="9">
    <location>
        <begin position="90"/>
        <end position="106"/>
    </location>
</feature>
<dbReference type="SMR" id="A0A7M7QF61"/>
<feature type="region of interest" description="Disordered" evidence="9">
    <location>
        <begin position="73"/>
        <end position="107"/>
    </location>
</feature>
<evidence type="ECO:0000256" key="2">
    <source>
        <dbReference type="ARBA" id="ARBA00005781"/>
    </source>
</evidence>
<sequence>MPRRRLARLGRDLFPRGFTRPCRRSNHRHHSPGPRDAGRRGQNLAEAETFPPPRPSASLSSTRITSFHQANAPGHYITRDGRGMSTSTAEKVEDKISEKEENEKPIDPSPALLNYRFAYPEFLPDPNPLHRNKLREKLERKDMLARRSNIEIPEFYVGSILAVTHSDPHAPGKTNRFLGICIQRLGCGLRANFILRNVIDHLGVEVHFDLYDPTIQKIDVIRLEKRLDEELFYLRDAPPEYSTFPLDMEAEYHPDGAEVPVNEMKVPLKPTPWLQRWERMNMKGIIDCLPQVNEKRRRKAALKIHQKPWEKYDLMKMYRETIPMEEQSEIFAEVHSKLHELELHRHKMKRSRNFVRPKKSG</sequence>
<evidence type="ECO:0000256" key="6">
    <source>
        <dbReference type="ARBA" id="ARBA00023274"/>
    </source>
</evidence>
<evidence type="ECO:0000256" key="8">
    <source>
        <dbReference type="ARBA" id="ARBA00035359"/>
    </source>
</evidence>
<evidence type="ECO:0000256" key="4">
    <source>
        <dbReference type="ARBA" id="ARBA00022980"/>
    </source>
</evidence>
<organism evidence="10 11">
    <name type="scientific">Nasonia vitripennis</name>
    <name type="common">Parasitic wasp</name>
    <dbReference type="NCBI Taxonomy" id="7425"/>
    <lineage>
        <taxon>Eukaryota</taxon>
        <taxon>Metazoa</taxon>
        <taxon>Ecdysozoa</taxon>
        <taxon>Arthropoda</taxon>
        <taxon>Hexapoda</taxon>
        <taxon>Insecta</taxon>
        <taxon>Pterygota</taxon>
        <taxon>Neoptera</taxon>
        <taxon>Endopterygota</taxon>
        <taxon>Hymenoptera</taxon>
        <taxon>Apocrita</taxon>
        <taxon>Proctotrupomorpha</taxon>
        <taxon>Chalcidoidea</taxon>
        <taxon>Pteromalidae</taxon>
        <taxon>Pteromalinae</taxon>
        <taxon>Nasonia</taxon>
    </lineage>
</organism>
<feature type="region of interest" description="Disordered" evidence="9">
    <location>
        <begin position="1"/>
        <end position="41"/>
    </location>
</feature>
<dbReference type="Gene3D" id="2.30.30.790">
    <property type="match status" value="1"/>
</dbReference>
<keyword evidence="5" id="KW-0496">Mitochondrion</keyword>
<dbReference type="FunFam" id="2.30.30.790:FF:000002">
    <property type="entry name" value="39S ribosomal protein L19, mitochondrial"/>
    <property type="match status" value="1"/>
</dbReference>
<dbReference type="AlphaFoldDB" id="A0A7M7QF61"/>
<dbReference type="InParanoid" id="A0A7M7QF61"/>
<dbReference type="SUPFAM" id="SSF50104">
    <property type="entry name" value="Translation proteins SH3-like domain"/>
    <property type="match status" value="1"/>
</dbReference>
<dbReference type="GO" id="GO:0005762">
    <property type="term" value="C:mitochondrial large ribosomal subunit"/>
    <property type="evidence" value="ECO:0007669"/>
    <property type="project" value="TreeGrafter"/>
</dbReference>
<protein>
    <recommendedName>
        <fullName evidence="7">Large ribosomal subunit protein bL19m</fullName>
    </recommendedName>
    <alternativeName>
        <fullName evidence="8">39S ribosomal protein L19, mitochondrial</fullName>
    </alternativeName>
</protein>
<dbReference type="GO" id="GO:0003735">
    <property type="term" value="F:structural constituent of ribosome"/>
    <property type="evidence" value="ECO:0007669"/>
    <property type="project" value="InterPro"/>
</dbReference>
<keyword evidence="6" id="KW-0687">Ribonucleoprotein</keyword>
<dbReference type="OrthoDB" id="432645at2759"/>
<dbReference type="PANTHER" id="PTHR15680">
    <property type="entry name" value="RIBOSOMAL PROTEIN L19"/>
    <property type="match status" value="1"/>
</dbReference>
<evidence type="ECO:0000256" key="9">
    <source>
        <dbReference type="SAM" id="MobiDB-lite"/>
    </source>
</evidence>
<dbReference type="GO" id="GO:0006412">
    <property type="term" value="P:translation"/>
    <property type="evidence" value="ECO:0007669"/>
    <property type="project" value="InterPro"/>
</dbReference>
<keyword evidence="4" id="KW-0689">Ribosomal protein</keyword>
<keyword evidence="11" id="KW-1185">Reference proteome</keyword>